<evidence type="ECO:0000313" key="1">
    <source>
        <dbReference type="EMBL" id="KPH78265.1"/>
    </source>
</evidence>
<dbReference type="EMBL" id="LGTK01000004">
    <property type="protein sequence ID" value="KPH78265.1"/>
    <property type="molecule type" value="Genomic_DNA"/>
</dbReference>
<proteinExistence type="predicted"/>
<evidence type="ECO:0000313" key="2">
    <source>
        <dbReference type="Proteomes" id="UP000037854"/>
    </source>
</evidence>
<dbReference type="Proteomes" id="UP000037854">
    <property type="component" value="Unassembled WGS sequence"/>
</dbReference>
<reference evidence="1 2" key="1">
    <citation type="submission" date="2015-07" db="EMBL/GenBank/DDBJ databases">
        <title>High-quality draft genome sequence of Oceanobacillus caeni HM6, a bacillus isolated from a human feces.</title>
        <authorList>
            <person name="Kumar J."/>
            <person name="Verma M.K."/>
            <person name="Pandey R."/>
            <person name="Bhambi M."/>
            <person name="Chauhan N."/>
        </authorList>
    </citation>
    <scope>NUCLEOTIDE SEQUENCE [LARGE SCALE GENOMIC DNA]</scope>
    <source>
        <strain evidence="1 2">HM6</strain>
    </source>
</reference>
<dbReference type="InterPro" id="IPR014962">
    <property type="entry name" value="YolD"/>
</dbReference>
<name>A0ABR5MMX7_9BACI</name>
<dbReference type="RefSeq" id="WP_047186614.1">
    <property type="nucleotide sequence ID" value="NZ_JAHHXM010000018.1"/>
</dbReference>
<dbReference type="PANTHER" id="PTHR40051:SF1">
    <property type="entry name" value="YOLD-LIKE FAMILY PROTEIN"/>
    <property type="match status" value="1"/>
</dbReference>
<evidence type="ECO:0008006" key="3">
    <source>
        <dbReference type="Google" id="ProtNLM"/>
    </source>
</evidence>
<keyword evidence="2" id="KW-1185">Reference proteome</keyword>
<dbReference type="PANTHER" id="PTHR40051">
    <property type="entry name" value="IG HYPOTHETICAL 15966"/>
    <property type="match status" value="1"/>
</dbReference>
<sequence>MSEVNDRGSIKWTAMMLPEHIQMLNKMWKDKERKAKPMLDEQELEEINMKLQLAIHHHLPVQIKYYSDYDYKVIKGKIKKIDLADKYIQLDDYTKIGLMDILDVVTE</sequence>
<protein>
    <recommendedName>
        <fullName evidence="3">YolD-like protein</fullName>
    </recommendedName>
</protein>
<accession>A0ABR5MMX7</accession>
<gene>
    <name evidence="1" type="ORF">AFL42_02420</name>
</gene>
<comment type="caution">
    <text evidence="1">The sequence shown here is derived from an EMBL/GenBank/DDBJ whole genome shotgun (WGS) entry which is preliminary data.</text>
</comment>
<organism evidence="1 2">
    <name type="scientific">Oceanobacillus caeni</name>
    <dbReference type="NCBI Taxonomy" id="405946"/>
    <lineage>
        <taxon>Bacteria</taxon>
        <taxon>Bacillati</taxon>
        <taxon>Bacillota</taxon>
        <taxon>Bacilli</taxon>
        <taxon>Bacillales</taxon>
        <taxon>Bacillaceae</taxon>
        <taxon>Oceanobacillus</taxon>
    </lineage>
</organism>
<dbReference type="Pfam" id="PF08863">
    <property type="entry name" value="YolD"/>
    <property type="match status" value="1"/>
</dbReference>